<dbReference type="GO" id="GO:0005737">
    <property type="term" value="C:cytoplasm"/>
    <property type="evidence" value="ECO:0007669"/>
    <property type="project" value="UniProtKB-SubCell"/>
</dbReference>
<evidence type="ECO:0000256" key="2">
    <source>
        <dbReference type="ARBA" id="ARBA00011738"/>
    </source>
</evidence>
<dbReference type="Proteomes" id="UP000295399">
    <property type="component" value="Unassembled WGS sequence"/>
</dbReference>
<evidence type="ECO:0000256" key="7">
    <source>
        <dbReference type="ARBA" id="ARBA00022917"/>
    </source>
</evidence>
<feature type="binding site" evidence="11">
    <location>
        <position position="130"/>
    </location>
    <ligand>
        <name>L-histidine</name>
        <dbReference type="ChEBI" id="CHEBI:57595"/>
    </ligand>
</feature>
<dbReference type="SUPFAM" id="SSF52954">
    <property type="entry name" value="Class II aaRS ABD-related"/>
    <property type="match status" value="1"/>
</dbReference>
<proteinExistence type="inferred from homology"/>
<comment type="subcellular location">
    <subcellularLocation>
        <location evidence="10">Cytoplasm</location>
    </subcellularLocation>
</comment>
<evidence type="ECO:0000256" key="4">
    <source>
        <dbReference type="ARBA" id="ARBA00022598"/>
    </source>
</evidence>
<dbReference type="CDD" id="cd00773">
    <property type="entry name" value="HisRS-like_core"/>
    <property type="match status" value="1"/>
</dbReference>
<name>A0A4R2PMH9_RHOSA</name>
<keyword evidence="14" id="KW-1185">Reference proteome</keyword>
<dbReference type="InParanoid" id="A0A4R2PMH9"/>
<dbReference type="EMBL" id="SLXO01000004">
    <property type="protein sequence ID" value="TCP35401.1"/>
    <property type="molecule type" value="Genomic_DNA"/>
</dbReference>
<dbReference type="Gene3D" id="3.40.50.800">
    <property type="entry name" value="Anticodon-binding domain"/>
    <property type="match status" value="1"/>
</dbReference>
<dbReference type="InterPro" id="IPR015807">
    <property type="entry name" value="His-tRNA-ligase"/>
</dbReference>
<evidence type="ECO:0000259" key="12">
    <source>
        <dbReference type="PROSITE" id="PS50862"/>
    </source>
</evidence>
<dbReference type="GO" id="GO:0005524">
    <property type="term" value="F:ATP binding"/>
    <property type="evidence" value="ECO:0007669"/>
    <property type="project" value="UniProtKB-UniRule"/>
</dbReference>
<protein>
    <recommendedName>
        <fullName evidence="10">Histidine--tRNA ligase</fullName>
        <ecNumber evidence="10">6.1.1.21</ecNumber>
    </recommendedName>
    <alternativeName>
        <fullName evidence="10">Histidyl-tRNA synthetase</fullName>
        <shortName evidence="10">HisRS</shortName>
    </alternativeName>
</protein>
<sequence>MSKLQPVRGTRDIFGEDARRMAHVRRTFARVAETYGFDEIATPVFEFTEVFKRTLGDTSDVVTKEMYTFEDRSGDEITLRPEMTAGVARAYLSNGMAAQGTVRLYGHGPMFRHERPQKGRYRQFHQIDAEIIGDPSPQADIELLAMAWQLLTELGLAQATVLHVNTLGDPESRQSYRAALVDYFSQHKDRLSDDSRTRLERNPLRILDSKDAGDRALVEDAPRFADHLTPAAVAFFETVCAGLGRLGIPYTYDQRLVRGLDYYAHTAFEFITTALGAQGTVLAGGRYDGLIEQMGGPSTPGVGWAAGIERLGLLLDQAPEPARPVFLIPMGEPAADRAQVIARDLRARGVRLEVDYRGNLKKRLNRANRRAARWAVILGDDELAEGGASLRDLDSGEQRRVALDDLAAVLLADTAGQTGH</sequence>
<keyword evidence="3 10" id="KW-0963">Cytoplasm</keyword>
<comment type="subunit">
    <text evidence="2 10">Homodimer.</text>
</comment>
<keyword evidence="8 10" id="KW-0030">Aminoacyl-tRNA synthetase</keyword>
<evidence type="ECO:0000313" key="13">
    <source>
        <dbReference type="EMBL" id="TCP35401.1"/>
    </source>
</evidence>
<comment type="caution">
    <text evidence="13">The sequence shown here is derived from an EMBL/GenBank/DDBJ whole genome shotgun (WGS) entry which is preliminary data.</text>
</comment>
<dbReference type="AlphaFoldDB" id="A0A4R2PMH9"/>
<accession>A0A4R2PMH9</accession>
<evidence type="ECO:0000256" key="3">
    <source>
        <dbReference type="ARBA" id="ARBA00022490"/>
    </source>
</evidence>
<feature type="binding site" evidence="11">
    <location>
        <position position="258"/>
    </location>
    <ligand>
        <name>L-histidine</name>
        <dbReference type="ChEBI" id="CHEBI:57595"/>
    </ligand>
</feature>
<keyword evidence="7 10" id="KW-0648">Protein biosynthesis</keyword>
<dbReference type="EC" id="6.1.1.21" evidence="10"/>
<feature type="binding site" evidence="11">
    <location>
        <begin position="262"/>
        <end position="263"/>
    </location>
    <ligand>
        <name>L-histidine</name>
        <dbReference type="ChEBI" id="CHEBI:57595"/>
    </ligand>
</feature>
<dbReference type="PANTHER" id="PTHR43707">
    <property type="entry name" value="HISTIDYL-TRNA SYNTHETASE"/>
    <property type="match status" value="1"/>
</dbReference>
<keyword evidence="6 10" id="KW-0067">ATP-binding</keyword>
<dbReference type="InterPro" id="IPR004154">
    <property type="entry name" value="Anticodon-bd"/>
</dbReference>
<evidence type="ECO:0000256" key="5">
    <source>
        <dbReference type="ARBA" id="ARBA00022741"/>
    </source>
</evidence>
<gene>
    <name evidence="10" type="primary">hisS</name>
    <name evidence="13" type="ORF">EV659_104253</name>
</gene>
<comment type="catalytic activity">
    <reaction evidence="9 10">
        <text>tRNA(His) + L-histidine + ATP = L-histidyl-tRNA(His) + AMP + diphosphate + H(+)</text>
        <dbReference type="Rhea" id="RHEA:17313"/>
        <dbReference type="Rhea" id="RHEA-COMP:9665"/>
        <dbReference type="Rhea" id="RHEA-COMP:9689"/>
        <dbReference type="ChEBI" id="CHEBI:15378"/>
        <dbReference type="ChEBI" id="CHEBI:30616"/>
        <dbReference type="ChEBI" id="CHEBI:33019"/>
        <dbReference type="ChEBI" id="CHEBI:57595"/>
        <dbReference type="ChEBI" id="CHEBI:78442"/>
        <dbReference type="ChEBI" id="CHEBI:78527"/>
        <dbReference type="ChEBI" id="CHEBI:456215"/>
        <dbReference type="EC" id="6.1.1.21"/>
    </reaction>
</comment>
<evidence type="ECO:0000256" key="9">
    <source>
        <dbReference type="ARBA" id="ARBA00047639"/>
    </source>
</evidence>
<evidence type="ECO:0000256" key="10">
    <source>
        <dbReference type="HAMAP-Rule" id="MF_00127"/>
    </source>
</evidence>
<dbReference type="Pfam" id="PF03129">
    <property type="entry name" value="HGTP_anticodon"/>
    <property type="match status" value="1"/>
</dbReference>
<dbReference type="NCBIfam" id="TIGR00442">
    <property type="entry name" value="hisS"/>
    <property type="match status" value="1"/>
</dbReference>
<evidence type="ECO:0000256" key="6">
    <source>
        <dbReference type="ARBA" id="ARBA00022840"/>
    </source>
</evidence>
<dbReference type="InterPro" id="IPR033656">
    <property type="entry name" value="HisRS_anticodon"/>
</dbReference>
<evidence type="ECO:0000256" key="8">
    <source>
        <dbReference type="ARBA" id="ARBA00023146"/>
    </source>
</evidence>
<dbReference type="SUPFAM" id="SSF55681">
    <property type="entry name" value="Class II aaRS and biotin synthetases"/>
    <property type="match status" value="1"/>
</dbReference>
<dbReference type="PIRSF" id="PIRSF001549">
    <property type="entry name" value="His-tRNA_synth"/>
    <property type="match status" value="1"/>
</dbReference>
<feature type="binding site" evidence="11">
    <location>
        <begin position="82"/>
        <end position="84"/>
    </location>
    <ligand>
        <name>L-histidine</name>
        <dbReference type="ChEBI" id="CHEBI:57595"/>
    </ligand>
</feature>
<dbReference type="GO" id="GO:0006427">
    <property type="term" value="P:histidyl-tRNA aminoacylation"/>
    <property type="evidence" value="ECO:0007669"/>
    <property type="project" value="UniProtKB-UniRule"/>
</dbReference>
<feature type="domain" description="Aminoacyl-transfer RNA synthetases class-II family profile" evidence="12">
    <location>
        <begin position="1"/>
        <end position="324"/>
    </location>
</feature>
<dbReference type="PROSITE" id="PS50862">
    <property type="entry name" value="AA_TRNA_LIGASE_II"/>
    <property type="match status" value="1"/>
</dbReference>
<organism evidence="13 14">
    <name type="scientific">Rhodothalassium salexigens DSM 2132</name>
    <dbReference type="NCBI Taxonomy" id="1188247"/>
    <lineage>
        <taxon>Bacteria</taxon>
        <taxon>Pseudomonadati</taxon>
        <taxon>Pseudomonadota</taxon>
        <taxon>Alphaproteobacteria</taxon>
        <taxon>Rhodothalassiales</taxon>
        <taxon>Rhodothalassiaceae</taxon>
        <taxon>Rhodothalassium</taxon>
    </lineage>
</organism>
<dbReference type="InterPro" id="IPR041715">
    <property type="entry name" value="HisRS-like_core"/>
</dbReference>
<dbReference type="InterPro" id="IPR004516">
    <property type="entry name" value="HisRS/HisZ"/>
</dbReference>
<dbReference type="RefSeq" id="WP_132708291.1">
    <property type="nucleotide sequence ID" value="NZ_JACIGF010000004.1"/>
</dbReference>
<evidence type="ECO:0000313" key="14">
    <source>
        <dbReference type="Proteomes" id="UP000295399"/>
    </source>
</evidence>
<reference evidence="13 14" key="1">
    <citation type="submission" date="2019-03" db="EMBL/GenBank/DDBJ databases">
        <title>Genomic Encyclopedia of Type Strains, Phase IV (KMG-IV): sequencing the most valuable type-strain genomes for metagenomic binning, comparative biology and taxonomic classification.</title>
        <authorList>
            <person name="Goeker M."/>
        </authorList>
    </citation>
    <scope>NUCLEOTIDE SEQUENCE [LARGE SCALE GENOMIC DNA]</scope>
    <source>
        <strain evidence="13 14">DSM 2132</strain>
    </source>
</reference>
<keyword evidence="5 10" id="KW-0547">Nucleotide-binding</keyword>
<feature type="binding site" evidence="11">
    <location>
        <position position="112"/>
    </location>
    <ligand>
        <name>L-histidine</name>
        <dbReference type="ChEBI" id="CHEBI:57595"/>
    </ligand>
</feature>
<feature type="binding site" evidence="11">
    <location>
        <position position="126"/>
    </location>
    <ligand>
        <name>L-histidine</name>
        <dbReference type="ChEBI" id="CHEBI:57595"/>
    </ligand>
</feature>
<dbReference type="InterPro" id="IPR036621">
    <property type="entry name" value="Anticodon-bd_dom_sf"/>
</dbReference>
<dbReference type="Gene3D" id="3.30.930.10">
    <property type="entry name" value="Bira Bifunctional Protein, Domain 2"/>
    <property type="match status" value="1"/>
</dbReference>
<comment type="similarity">
    <text evidence="1 10">Belongs to the class-II aminoacyl-tRNA synthetase family.</text>
</comment>
<keyword evidence="4 10" id="KW-0436">Ligase</keyword>
<dbReference type="FunCoup" id="A0A4R2PMH9">
    <property type="interactions" value="525"/>
</dbReference>
<dbReference type="OrthoDB" id="9800814at2"/>
<dbReference type="Pfam" id="PF13393">
    <property type="entry name" value="tRNA-synt_His"/>
    <property type="match status" value="1"/>
</dbReference>
<dbReference type="CDD" id="cd00859">
    <property type="entry name" value="HisRS_anticodon"/>
    <property type="match status" value="1"/>
</dbReference>
<evidence type="ECO:0000256" key="11">
    <source>
        <dbReference type="PIRSR" id="PIRSR001549-1"/>
    </source>
</evidence>
<evidence type="ECO:0000256" key="1">
    <source>
        <dbReference type="ARBA" id="ARBA00008226"/>
    </source>
</evidence>
<dbReference type="InterPro" id="IPR006195">
    <property type="entry name" value="aa-tRNA-synth_II"/>
</dbReference>
<dbReference type="HAMAP" id="MF_00127">
    <property type="entry name" value="His_tRNA_synth"/>
    <property type="match status" value="1"/>
</dbReference>
<dbReference type="InterPro" id="IPR045864">
    <property type="entry name" value="aa-tRNA-synth_II/BPL/LPL"/>
</dbReference>
<dbReference type="PANTHER" id="PTHR43707:SF1">
    <property type="entry name" value="HISTIDINE--TRNA LIGASE, MITOCHONDRIAL-RELATED"/>
    <property type="match status" value="1"/>
</dbReference>
<dbReference type="GO" id="GO:0004821">
    <property type="term" value="F:histidine-tRNA ligase activity"/>
    <property type="evidence" value="ECO:0007669"/>
    <property type="project" value="UniProtKB-UniRule"/>
</dbReference>